<organism evidence="1 2">
    <name type="scientific">Callithrix jacchus</name>
    <name type="common">White-tufted-ear marmoset</name>
    <name type="synonym">Simia Jacchus</name>
    <dbReference type="NCBI Taxonomy" id="9483"/>
    <lineage>
        <taxon>Eukaryota</taxon>
        <taxon>Metazoa</taxon>
        <taxon>Chordata</taxon>
        <taxon>Craniata</taxon>
        <taxon>Vertebrata</taxon>
        <taxon>Euteleostomi</taxon>
        <taxon>Mammalia</taxon>
        <taxon>Eutheria</taxon>
        <taxon>Euarchontoglires</taxon>
        <taxon>Primates</taxon>
        <taxon>Haplorrhini</taxon>
        <taxon>Platyrrhini</taxon>
        <taxon>Cebidae</taxon>
        <taxon>Callitrichinae</taxon>
        <taxon>Callithrix</taxon>
        <taxon>Callithrix</taxon>
    </lineage>
</organism>
<evidence type="ECO:0000313" key="2">
    <source>
        <dbReference type="Proteomes" id="UP000008225"/>
    </source>
</evidence>
<reference evidence="1" key="2">
    <citation type="submission" date="2025-08" db="UniProtKB">
        <authorList>
            <consortium name="Ensembl"/>
        </authorList>
    </citation>
    <scope>IDENTIFICATION</scope>
</reference>
<keyword evidence="2" id="KW-1185">Reference proteome</keyword>
<protein>
    <submittedName>
        <fullName evidence="1">Uncharacterized protein</fullName>
    </submittedName>
</protein>
<dbReference type="Proteomes" id="UP000008225">
    <property type="component" value="Chromosome 8"/>
</dbReference>
<accession>A0A8I3WV40</accession>
<evidence type="ECO:0000313" key="1">
    <source>
        <dbReference type="Ensembl" id="ENSCJAP00000082262.1"/>
    </source>
</evidence>
<sequence>HDSVSFKIASNLFLDIKNLKRWPGAVAQACNPSTLGGRGWWITRSRDRDHSGQHVETPSLLKIQKISWAWWRVPVIPAARQAAAGELPESRRWRLR</sequence>
<proteinExistence type="predicted"/>
<name>A0A8I3WV40_CALJA</name>
<dbReference type="GeneTree" id="ENSGT00980000201849"/>
<reference evidence="1" key="3">
    <citation type="submission" date="2025-09" db="UniProtKB">
        <authorList>
            <consortium name="Ensembl"/>
        </authorList>
    </citation>
    <scope>IDENTIFICATION</scope>
</reference>
<dbReference type="Ensembl" id="ENSCJAT00000139130.1">
    <property type="protein sequence ID" value="ENSCJAP00000082262.1"/>
    <property type="gene ID" value="ENSCJAG00000078086.1"/>
</dbReference>
<dbReference type="AlphaFoldDB" id="A0A8I3WV40"/>
<reference evidence="1 2" key="1">
    <citation type="submission" date="2009-03" db="EMBL/GenBank/DDBJ databases">
        <authorList>
            <person name="Warren W."/>
            <person name="Ye L."/>
            <person name="Minx P."/>
            <person name="Worley K."/>
            <person name="Gibbs R."/>
            <person name="Wilson R.K."/>
        </authorList>
    </citation>
    <scope>NUCLEOTIDE SEQUENCE [LARGE SCALE GENOMIC DNA]</scope>
</reference>